<dbReference type="Proteomes" id="UP001418222">
    <property type="component" value="Unassembled WGS sequence"/>
</dbReference>
<evidence type="ECO:0000313" key="4">
    <source>
        <dbReference type="Proteomes" id="UP001418222"/>
    </source>
</evidence>
<dbReference type="GO" id="GO:0008270">
    <property type="term" value="F:zinc ion binding"/>
    <property type="evidence" value="ECO:0007669"/>
    <property type="project" value="UniProtKB-KW"/>
</dbReference>
<dbReference type="Gene3D" id="4.10.60.10">
    <property type="entry name" value="Zinc finger, CCHC-type"/>
    <property type="match status" value="1"/>
</dbReference>
<dbReference type="EMBL" id="JBBWWQ010000021">
    <property type="protein sequence ID" value="KAK8914182.1"/>
    <property type="molecule type" value="Genomic_DNA"/>
</dbReference>
<organism evidence="3 4">
    <name type="scientific">Platanthera zijinensis</name>
    <dbReference type="NCBI Taxonomy" id="2320716"/>
    <lineage>
        <taxon>Eukaryota</taxon>
        <taxon>Viridiplantae</taxon>
        <taxon>Streptophyta</taxon>
        <taxon>Embryophyta</taxon>
        <taxon>Tracheophyta</taxon>
        <taxon>Spermatophyta</taxon>
        <taxon>Magnoliopsida</taxon>
        <taxon>Liliopsida</taxon>
        <taxon>Asparagales</taxon>
        <taxon>Orchidaceae</taxon>
        <taxon>Orchidoideae</taxon>
        <taxon>Orchideae</taxon>
        <taxon>Orchidinae</taxon>
        <taxon>Platanthera</taxon>
    </lineage>
</organism>
<proteinExistence type="predicted"/>
<evidence type="ECO:0000259" key="2">
    <source>
        <dbReference type="PROSITE" id="PS50158"/>
    </source>
</evidence>
<dbReference type="AlphaFoldDB" id="A0AAP0ATG2"/>
<dbReference type="InterPro" id="IPR001878">
    <property type="entry name" value="Znf_CCHC"/>
</dbReference>
<dbReference type="InterPro" id="IPR036875">
    <property type="entry name" value="Znf_CCHC_sf"/>
</dbReference>
<dbReference type="PROSITE" id="PS50158">
    <property type="entry name" value="ZF_CCHC"/>
    <property type="match status" value="1"/>
</dbReference>
<feature type="domain" description="CCHC-type" evidence="2">
    <location>
        <begin position="83"/>
        <end position="98"/>
    </location>
</feature>
<evidence type="ECO:0000256" key="1">
    <source>
        <dbReference type="PROSITE-ProRule" id="PRU00047"/>
    </source>
</evidence>
<sequence>MMKWKLTNTQIKNFNHATASKEAYDLVMSTLNGLLENIRDSFNYSEPASIASQVEKTKRRPKIASRIESGIEICKVQVKKKTCDTCGEKGHYSTTCPQNDKVIYSTFSCSQFLLYPFIDLPYYLFIVLFGQADIVKKDQIKKHDF</sequence>
<keyword evidence="1" id="KW-0863">Zinc-finger</keyword>
<keyword evidence="4" id="KW-1185">Reference proteome</keyword>
<name>A0AAP0ATG2_9ASPA</name>
<protein>
    <recommendedName>
        <fullName evidence="2">CCHC-type domain-containing protein</fullName>
    </recommendedName>
</protein>
<keyword evidence="1" id="KW-0862">Zinc</keyword>
<evidence type="ECO:0000313" key="3">
    <source>
        <dbReference type="EMBL" id="KAK8914182.1"/>
    </source>
</evidence>
<dbReference type="SUPFAM" id="SSF57756">
    <property type="entry name" value="Retrovirus zinc finger-like domains"/>
    <property type="match status" value="1"/>
</dbReference>
<reference evidence="3 4" key="1">
    <citation type="journal article" date="2022" name="Nat. Plants">
        <title>Genomes of leafy and leafless Platanthera orchids illuminate the evolution of mycoheterotrophy.</title>
        <authorList>
            <person name="Li M.H."/>
            <person name="Liu K.W."/>
            <person name="Li Z."/>
            <person name="Lu H.C."/>
            <person name="Ye Q.L."/>
            <person name="Zhang D."/>
            <person name="Wang J.Y."/>
            <person name="Li Y.F."/>
            <person name="Zhong Z.M."/>
            <person name="Liu X."/>
            <person name="Yu X."/>
            <person name="Liu D.K."/>
            <person name="Tu X.D."/>
            <person name="Liu B."/>
            <person name="Hao Y."/>
            <person name="Liao X.Y."/>
            <person name="Jiang Y.T."/>
            <person name="Sun W.H."/>
            <person name="Chen J."/>
            <person name="Chen Y.Q."/>
            <person name="Ai Y."/>
            <person name="Zhai J.W."/>
            <person name="Wu S.S."/>
            <person name="Zhou Z."/>
            <person name="Hsiao Y.Y."/>
            <person name="Wu W.L."/>
            <person name="Chen Y.Y."/>
            <person name="Lin Y.F."/>
            <person name="Hsu J.L."/>
            <person name="Li C.Y."/>
            <person name="Wang Z.W."/>
            <person name="Zhao X."/>
            <person name="Zhong W.Y."/>
            <person name="Ma X.K."/>
            <person name="Ma L."/>
            <person name="Huang J."/>
            <person name="Chen G.Z."/>
            <person name="Huang M.Z."/>
            <person name="Huang L."/>
            <person name="Peng D.H."/>
            <person name="Luo Y.B."/>
            <person name="Zou S.Q."/>
            <person name="Chen S.P."/>
            <person name="Lan S."/>
            <person name="Tsai W.C."/>
            <person name="Van de Peer Y."/>
            <person name="Liu Z.J."/>
        </authorList>
    </citation>
    <scope>NUCLEOTIDE SEQUENCE [LARGE SCALE GENOMIC DNA]</scope>
    <source>
        <strain evidence="3">Lor287</strain>
    </source>
</reference>
<gene>
    <name evidence="3" type="ORF">KSP39_PZI024272</name>
</gene>
<accession>A0AAP0ATG2</accession>
<dbReference type="GO" id="GO:0003676">
    <property type="term" value="F:nucleic acid binding"/>
    <property type="evidence" value="ECO:0007669"/>
    <property type="project" value="InterPro"/>
</dbReference>
<comment type="caution">
    <text evidence="3">The sequence shown here is derived from an EMBL/GenBank/DDBJ whole genome shotgun (WGS) entry which is preliminary data.</text>
</comment>
<keyword evidence="1" id="KW-0479">Metal-binding</keyword>